<accession>A0A9J7CZQ5</accession>
<dbReference type="PIRSF" id="PIRSF028980">
    <property type="entry name" value="tRNAHis_guanylyltransferase"/>
    <property type="match status" value="1"/>
</dbReference>
<dbReference type="OrthoDB" id="62560at2759"/>
<evidence type="ECO:0000256" key="1">
    <source>
        <dbReference type="ARBA" id="ARBA00010113"/>
    </source>
</evidence>
<evidence type="ECO:0000256" key="8">
    <source>
        <dbReference type="ARBA" id="ARBA00023134"/>
    </source>
</evidence>
<dbReference type="VEuPathDB" id="VectorBase:MDOMA2_004204"/>
<feature type="binding site" evidence="12">
    <location>
        <position position="55"/>
    </location>
    <ligand>
        <name>Mg(2+)</name>
        <dbReference type="ChEBI" id="CHEBI:18420"/>
        <label>1</label>
        <note>catalytic</note>
    </ligand>
</feature>
<feature type="binding site" evidence="12">
    <location>
        <position position="56"/>
    </location>
    <ligand>
        <name>Mg(2+)</name>
        <dbReference type="ChEBI" id="CHEBI:18420"/>
        <label>1</label>
        <note>catalytic</note>
    </ligand>
</feature>
<feature type="binding site" evidence="12">
    <location>
        <position position="102"/>
    </location>
    <ligand>
        <name>Mg(2+)</name>
        <dbReference type="ChEBI" id="CHEBI:18420"/>
        <label>1</label>
        <note>catalytic</note>
    </ligand>
</feature>
<feature type="domain" description="Thg1 C-terminal" evidence="14">
    <location>
        <begin position="164"/>
        <end position="249"/>
    </location>
</feature>
<comment type="catalytic activity">
    <reaction evidence="9 10">
        <text>a 5'-end ribonucleotide-tRNA(His) + GTP + ATP + H2O = a 5'-end phospho-guanosine-ribonucleotide-tRNA(His) + AMP + 2 diphosphate + H(+)</text>
        <dbReference type="Rhea" id="RHEA:54564"/>
        <dbReference type="Rhea" id="RHEA-COMP:14193"/>
        <dbReference type="Rhea" id="RHEA-COMP:14917"/>
        <dbReference type="ChEBI" id="CHEBI:15377"/>
        <dbReference type="ChEBI" id="CHEBI:15378"/>
        <dbReference type="ChEBI" id="CHEBI:30616"/>
        <dbReference type="ChEBI" id="CHEBI:33019"/>
        <dbReference type="ChEBI" id="CHEBI:37565"/>
        <dbReference type="ChEBI" id="CHEBI:138282"/>
        <dbReference type="ChEBI" id="CHEBI:141847"/>
        <dbReference type="ChEBI" id="CHEBI:456215"/>
        <dbReference type="EC" id="2.7.7.79"/>
    </reaction>
</comment>
<proteinExistence type="inferred from homology"/>
<evidence type="ECO:0000256" key="12">
    <source>
        <dbReference type="PIRSR" id="PIRSR028980-2"/>
    </source>
</evidence>
<sequence>MNLSIKLFNSLNLQLKTKRFLNIGISMACSRYEYVKDYERDDSILPNVWIVIRVDGKGFHKFSKVHDFEKPNDEKALNLMNNAAQTVMEEFRDIILSYGQSDEYSFVFRKETNVFNRRSSKLLSYVTSLFTSSYVMNWPNWMGDKKLQYPPCFDGRVVLYPSDQNLRDYLSWRQADVHINNLYNTAFWNLVLKAGLTNQQAEAELRGTFSADKNELLFSRFGINYNDLPAMFRKGTILLRKKVVVNKDNAKRQLIVPIHEDLIREKFWKTHSELLGKYKPGEYDDDERPNGDKLPELISRQIANIKLDDKES</sequence>
<dbReference type="PANTHER" id="PTHR12729:SF6">
    <property type="entry name" value="TRNA(HIS) GUANYLYLTRANSFERASE-RELATED"/>
    <property type="match status" value="1"/>
</dbReference>
<evidence type="ECO:0000256" key="9">
    <source>
        <dbReference type="ARBA" id="ARBA00047281"/>
    </source>
</evidence>
<reference evidence="16" key="1">
    <citation type="submission" date="2025-08" db="UniProtKB">
        <authorList>
            <consortium name="RefSeq"/>
        </authorList>
    </citation>
    <scope>IDENTIFICATION</scope>
    <source>
        <strain evidence="16">Aabys</strain>
        <tissue evidence="16">Whole body</tissue>
    </source>
</reference>
<feature type="binding site" evidence="11">
    <location>
        <begin position="101"/>
        <end position="102"/>
    </location>
    <ligand>
        <name>GTP</name>
        <dbReference type="ChEBI" id="CHEBI:37565"/>
    </ligand>
</feature>
<evidence type="ECO:0000259" key="14">
    <source>
        <dbReference type="Pfam" id="PF14413"/>
    </source>
</evidence>
<evidence type="ECO:0000256" key="6">
    <source>
        <dbReference type="ARBA" id="ARBA00022741"/>
    </source>
</evidence>
<dbReference type="RefSeq" id="XP_005187375.2">
    <property type="nucleotide sequence ID" value="XM_005187318.4"/>
</dbReference>
<keyword evidence="5 10" id="KW-0479">Metal-binding</keyword>
<evidence type="ECO:0000256" key="5">
    <source>
        <dbReference type="ARBA" id="ARBA00022723"/>
    </source>
</evidence>
<organism evidence="15 16">
    <name type="scientific">Musca domestica</name>
    <name type="common">House fly</name>
    <dbReference type="NCBI Taxonomy" id="7370"/>
    <lineage>
        <taxon>Eukaryota</taxon>
        <taxon>Metazoa</taxon>
        <taxon>Ecdysozoa</taxon>
        <taxon>Arthropoda</taxon>
        <taxon>Hexapoda</taxon>
        <taxon>Insecta</taxon>
        <taxon>Pterygota</taxon>
        <taxon>Neoptera</taxon>
        <taxon>Endopterygota</taxon>
        <taxon>Diptera</taxon>
        <taxon>Brachycera</taxon>
        <taxon>Muscomorpha</taxon>
        <taxon>Muscoidea</taxon>
        <taxon>Muscidae</taxon>
        <taxon>Musca</taxon>
    </lineage>
</organism>
<evidence type="ECO:0000256" key="7">
    <source>
        <dbReference type="ARBA" id="ARBA00022842"/>
    </source>
</evidence>
<dbReference type="GeneID" id="101889710"/>
<dbReference type="PANTHER" id="PTHR12729">
    <property type="entry name" value="TRNA(HIS) GUANYLYLTRANSFERASE-RELATED"/>
    <property type="match status" value="1"/>
</dbReference>
<evidence type="ECO:0000256" key="10">
    <source>
        <dbReference type="PIRNR" id="PIRNR028980"/>
    </source>
</evidence>
<keyword evidence="6 10" id="KW-0547">Nucleotide-binding</keyword>
<dbReference type="Proteomes" id="UP001652621">
    <property type="component" value="Unplaced"/>
</dbReference>
<protein>
    <recommendedName>
        <fullName evidence="10">tRNA(His) guanylyltransferase</fullName>
        <ecNumber evidence="10">2.7.7.79</ecNumber>
    </recommendedName>
    <alternativeName>
        <fullName evidence="10">tRNA-histidine guanylyltransferase</fullName>
    </alternativeName>
</protein>
<dbReference type="VEuPathDB" id="VectorBase:MDOA010547"/>
<evidence type="ECO:0000256" key="4">
    <source>
        <dbReference type="ARBA" id="ARBA00022695"/>
    </source>
</evidence>
<evidence type="ECO:0000256" key="3">
    <source>
        <dbReference type="ARBA" id="ARBA00022694"/>
    </source>
</evidence>
<dbReference type="InterPro" id="IPR025845">
    <property type="entry name" value="Thg1_C_dom"/>
</dbReference>
<dbReference type="STRING" id="7370.A0A1I8N1E8"/>
<comment type="similarity">
    <text evidence="1 10">Belongs to the tRNA(His) guanylyltransferase family.</text>
</comment>
<dbReference type="InterPro" id="IPR024956">
    <property type="entry name" value="tRNAHis_GuaTrfase_cat"/>
</dbReference>
<keyword evidence="7 10" id="KW-0460">Magnesium</keyword>
<keyword evidence="15" id="KW-1185">Reference proteome</keyword>
<keyword evidence="3 10" id="KW-0819">tRNA processing</keyword>
<evidence type="ECO:0000313" key="15">
    <source>
        <dbReference type="Proteomes" id="UP001652621"/>
    </source>
</evidence>
<dbReference type="InterPro" id="IPR007537">
    <property type="entry name" value="tRNAHis_GuaTrfase_Thg1"/>
</dbReference>
<evidence type="ECO:0000256" key="2">
    <source>
        <dbReference type="ARBA" id="ARBA00022679"/>
    </source>
</evidence>
<dbReference type="EC" id="2.7.7.79" evidence="10"/>
<keyword evidence="4 10" id="KW-0548">Nucleotidyltransferase</keyword>
<feature type="binding site" evidence="11">
    <location>
        <begin position="55"/>
        <end position="60"/>
    </location>
    <ligand>
        <name>GTP</name>
        <dbReference type="ChEBI" id="CHEBI:37565"/>
    </ligand>
</feature>
<evidence type="ECO:0000313" key="16">
    <source>
        <dbReference type="RefSeq" id="XP_005187375.2"/>
    </source>
</evidence>
<keyword evidence="8 10" id="KW-0342">GTP-binding</keyword>
<feature type="binding site" evidence="12">
    <location>
        <position position="55"/>
    </location>
    <ligand>
        <name>Mg(2+)</name>
        <dbReference type="ChEBI" id="CHEBI:18420"/>
        <label>2</label>
        <note>catalytic</note>
    </ligand>
</feature>
<dbReference type="Gene3D" id="3.30.70.3000">
    <property type="match status" value="1"/>
</dbReference>
<dbReference type="GO" id="GO:0016779">
    <property type="term" value="F:nucleotidyltransferase activity"/>
    <property type="evidence" value="ECO:0007669"/>
    <property type="project" value="UniProtKB-KW"/>
</dbReference>
<keyword evidence="2 10" id="KW-0808">Transferase</keyword>
<feature type="binding site" evidence="12">
    <location>
        <position position="102"/>
    </location>
    <ligand>
        <name>Mg(2+)</name>
        <dbReference type="ChEBI" id="CHEBI:18420"/>
        <label>2</label>
        <note>catalytic</note>
    </ligand>
</feature>
<feature type="domain" description="tRNAHis guanylyltransferase catalytic" evidence="13">
    <location>
        <begin position="32"/>
        <end position="161"/>
    </location>
</feature>
<evidence type="ECO:0000256" key="11">
    <source>
        <dbReference type="PIRSR" id="PIRSR028980-1"/>
    </source>
</evidence>
<evidence type="ECO:0000259" key="13">
    <source>
        <dbReference type="Pfam" id="PF04446"/>
    </source>
</evidence>
<comment type="function">
    <text evidence="10">Adds a GMP to the 5'-end of tRNA(His) after transcription and RNase P cleavage.</text>
</comment>
<dbReference type="Pfam" id="PF14413">
    <property type="entry name" value="Thg1C"/>
    <property type="match status" value="1"/>
</dbReference>
<dbReference type="InterPro" id="IPR038469">
    <property type="entry name" value="tRNAHis_GuaTrfase_Thg1_sf"/>
</dbReference>
<dbReference type="Pfam" id="PF04446">
    <property type="entry name" value="Thg1"/>
    <property type="match status" value="1"/>
</dbReference>
<name>A0A9J7CZQ5_MUSDO</name>
<comment type="cofactor">
    <cofactor evidence="12">
        <name>Mg(2+)</name>
        <dbReference type="ChEBI" id="CHEBI:18420"/>
    </cofactor>
    <text evidence="12">Binds 2 magnesium ions per subunit.</text>
</comment>
<gene>
    <name evidence="16" type="primary">LOC101889710</name>
</gene>
<dbReference type="eggNOG" id="KOG2721">
    <property type="taxonomic scope" value="Eukaryota"/>
</dbReference>